<reference evidence="3" key="1">
    <citation type="submission" date="2024-06" db="UniProtKB">
        <authorList>
            <consortium name="RefSeq"/>
        </authorList>
    </citation>
    <scope>NUCLEOTIDE SEQUENCE [LARGE SCALE GENOMIC DNA]</scope>
    <source>
        <strain evidence="3">MV2-25</strain>
    </source>
</reference>
<dbReference type="Pfam" id="PF16089">
    <property type="entry name" value="DUF4818"/>
    <property type="match status" value="1"/>
</dbReference>
<dbReference type="KEGG" id="dpo:6897264"/>
<name>A0A6I8V3Q5_DROPS</name>
<keyword evidence="3" id="KW-1185">Reference proteome</keyword>
<keyword evidence="2" id="KW-0472">Membrane</keyword>
<dbReference type="InterPro" id="IPR032145">
    <property type="entry name" value="DUF4818"/>
</dbReference>
<accession>A0A6I8V3Q5</accession>
<dbReference type="AlphaFoldDB" id="A0A6I8V3Q5"/>
<feature type="compositionally biased region" description="Basic and acidic residues" evidence="1">
    <location>
        <begin position="162"/>
        <end position="205"/>
    </location>
</feature>
<feature type="transmembrane region" description="Helical" evidence="2">
    <location>
        <begin position="69"/>
        <end position="89"/>
    </location>
</feature>
<keyword evidence="2" id="KW-1133">Transmembrane helix</keyword>
<feature type="transmembrane region" description="Helical" evidence="2">
    <location>
        <begin position="29"/>
        <end position="49"/>
    </location>
</feature>
<proteinExistence type="predicted"/>
<evidence type="ECO:0000313" key="4">
    <source>
        <dbReference type="RefSeq" id="XP_002137425.2"/>
    </source>
</evidence>
<evidence type="ECO:0000256" key="2">
    <source>
        <dbReference type="SAM" id="Phobius"/>
    </source>
</evidence>
<dbReference type="InParanoid" id="A0A6I8V3Q5"/>
<organism evidence="3 4">
    <name type="scientific">Drosophila pseudoobscura pseudoobscura</name>
    <name type="common">Fruit fly</name>
    <dbReference type="NCBI Taxonomy" id="46245"/>
    <lineage>
        <taxon>Eukaryota</taxon>
        <taxon>Metazoa</taxon>
        <taxon>Ecdysozoa</taxon>
        <taxon>Arthropoda</taxon>
        <taxon>Hexapoda</taxon>
        <taxon>Insecta</taxon>
        <taxon>Pterygota</taxon>
        <taxon>Neoptera</taxon>
        <taxon>Endopterygota</taxon>
        <taxon>Diptera</taxon>
        <taxon>Brachycera</taxon>
        <taxon>Muscomorpha</taxon>
        <taxon>Ephydroidea</taxon>
        <taxon>Drosophilidae</taxon>
        <taxon>Drosophila</taxon>
        <taxon>Sophophora</taxon>
    </lineage>
</organism>
<feature type="transmembrane region" description="Helical" evidence="2">
    <location>
        <begin position="121"/>
        <end position="140"/>
    </location>
</feature>
<feature type="region of interest" description="Disordered" evidence="1">
    <location>
        <begin position="162"/>
        <end position="209"/>
    </location>
</feature>
<keyword evidence="2" id="KW-0812">Transmembrane</keyword>
<protein>
    <submittedName>
        <fullName evidence="4">Uncharacterized protein</fullName>
    </submittedName>
</protein>
<evidence type="ECO:0000256" key="1">
    <source>
        <dbReference type="SAM" id="MobiDB-lite"/>
    </source>
</evidence>
<gene>
    <name evidence="4" type="primary">LOC6897264</name>
</gene>
<sequence>MVSYLVMFFTACLHIGLQTNIFVNIDQPIAVPGNLCASFMMYCGFLYFLQDMVLLPQHYKRRMFWPMSFLIELTLSIALMEVLLLFLWARIEQLICLWVKAALCYYGSLDEADYDNHETTIVGVLVSLIAALFWMSAIMATEESDEEQMELRDLEQKQKDLKKQQDQSLKEKQNQSLKEKQNQSLKEKQNQSLKELQDQSPKEQIDQEEFEQLEESLLAPLNYVILADGEPLSSET</sequence>
<evidence type="ECO:0000313" key="3">
    <source>
        <dbReference type="Proteomes" id="UP000001819"/>
    </source>
</evidence>
<reference evidence="4" key="2">
    <citation type="submission" date="2025-08" db="UniProtKB">
        <authorList>
            <consortium name="RefSeq"/>
        </authorList>
    </citation>
    <scope>IDENTIFICATION</scope>
    <source>
        <strain evidence="4">MV-25-SWS-2005</strain>
        <tissue evidence="4">Whole body</tissue>
    </source>
</reference>
<dbReference type="RefSeq" id="XP_002137425.2">
    <property type="nucleotide sequence ID" value="XM_002137389.3"/>
</dbReference>
<dbReference type="Proteomes" id="UP000001819">
    <property type="component" value="Chromosome 2"/>
</dbReference>